<organism evidence="1 2">
    <name type="scientific">Steccherinum ochraceum</name>
    <dbReference type="NCBI Taxonomy" id="92696"/>
    <lineage>
        <taxon>Eukaryota</taxon>
        <taxon>Fungi</taxon>
        <taxon>Dikarya</taxon>
        <taxon>Basidiomycota</taxon>
        <taxon>Agaricomycotina</taxon>
        <taxon>Agaricomycetes</taxon>
        <taxon>Polyporales</taxon>
        <taxon>Steccherinaceae</taxon>
        <taxon>Steccherinum</taxon>
    </lineage>
</organism>
<keyword evidence="2" id="KW-1185">Reference proteome</keyword>
<evidence type="ECO:0000313" key="2">
    <source>
        <dbReference type="Proteomes" id="UP000292702"/>
    </source>
</evidence>
<dbReference type="STRING" id="92696.A0A4R0RBY5"/>
<dbReference type="AlphaFoldDB" id="A0A4R0RBY5"/>
<reference evidence="1 2" key="1">
    <citation type="submission" date="2018-11" db="EMBL/GenBank/DDBJ databases">
        <title>Genome assembly of Steccherinum ochraceum LE-BIN_3174, the white-rot fungus of the Steccherinaceae family (The Residual Polyporoid clade, Polyporales, Basidiomycota).</title>
        <authorList>
            <person name="Fedorova T.V."/>
            <person name="Glazunova O.A."/>
            <person name="Landesman E.O."/>
            <person name="Moiseenko K.V."/>
            <person name="Psurtseva N.V."/>
            <person name="Savinova O.S."/>
            <person name="Shakhova N.V."/>
            <person name="Tyazhelova T.V."/>
            <person name="Vasina D.V."/>
        </authorList>
    </citation>
    <scope>NUCLEOTIDE SEQUENCE [LARGE SCALE GENOMIC DNA]</scope>
    <source>
        <strain evidence="1 2">LE-BIN_3174</strain>
    </source>
</reference>
<proteinExistence type="predicted"/>
<dbReference type="EMBL" id="RWJN01000250">
    <property type="protein sequence ID" value="TCD64193.1"/>
    <property type="molecule type" value="Genomic_DNA"/>
</dbReference>
<protein>
    <submittedName>
        <fullName evidence="1">Uncharacterized protein</fullName>
    </submittedName>
</protein>
<sequence length="557" mass="63703">MTERRPNLIQYEYYRHIDFTAATRSFKSVFASSPQPNRQITVMLGRQHEIVHEASFHPRVEIKGVDLGPSFKLPSLNEVFRQVVQVAEDGQVSEPVPEPAGWVLLLGNLLMFSFGAHTDDVPVDLIEDTIFVLQILVHVLSASIDQHIRPISQRILHCNPNPDLNYIMEVNARYHLTDLLMKSSIDRPLHALPHFRAIERANTAKMEAEGRRDDQYEHNLFFYSGYSAALTFTGHFSANTKEMLERVLMVAMRIPIANGIDVQGVIVRARINMVLVLEQMDIESEVQKQYTDWVVQWLRKNRRMMPDLEQFVRRSDQPSHPIFKALGPSWFETLDLESTSREDFRAAKILLDCQKAEWQRHKPECKDRAAARSYQKELRSTHSPDAQRTADWIKWRDSPHHANRMGLAQALGLHRDPSRGRTHIVFRIVQHVPEAPRNDIRRRFKITHASVFKLNDETYHDIDVVMGLDDGESRSFVAELLEASAQTWGTHGIPVMDLTYGNGLQGWLGCGGVPLSALRGTPHDPDWRLSINEGGGDAVLPYMEAVKTRAQDAEHVF</sequence>
<evidence type="ECO:0000313" key="1">
    <source>
        <dbReference type="EMBL" id="TCD64193.1"/>
    </source>
</evidence>
<gene>
    <name evidence="1" type="ORF">EIP91_004426</name>
</gene>
<dbReference type="Proteomes" id="UP000292702">
    <property type="component" value="Unassembled WGS sequence"/>
</dbReference>
<name>A0A4R0RBY5_9APHY</name>
<accession>A0A4R0RBY5</accession>
<comment type="caution">
    <text evidence="1">The sequence shown here is derived from an EMBL/GenBank/DDBJ whole genome shotgun (WGS) entry which is preliminary data.</text>
</comment>
<dbReference type="OrthoDB" id="2931494at2759"/>